<keyword evidence="3" id="KW-1185">Reference proteome</keyword>
<dbReference type="InterPro" id="IPR026278">
    <property type="entry name" value="KhtT"/>
</dbReference>
<dbReference type="PIRSF" id="PIRSF005028">
    <property type="entry name" value="KhtT"/>
    <property type="match status" value="1"/>
</dbReference>
<dbReference type="SUPFAM" id="SSF116726">
    <property type="entry name" value="TrkA C-terminal domain-like"/>
    <property type="match status" value="1"/>
</dbReference>
<dbReference type="Pfam" id="PF02080">
    <property type="entry name" value="TrkA_C"/>
    <property type="match status" value="1"/>
</dbReference>
<dbReference type="PROSITE" id="PS51202">
    <property type="entry name" value="RCK_C"/>
    <property type="match status" value="1"/>
</dbReference>
<dbReference type="EMBL" id="JAMQOM010000005">
    <property type="protein sequence ID" value="MDS0222447.1"/>
    <property type="molecule type" value="Genomic_DNA"/>
</dbReference>
<evidence type="ECO:0000313" key="3">
    <source>
        <dbReference type="Proteomes" id="UP001253439"/>
    </source>
</evidence>
<sequence length="159" mass="17296">MDVSETDLPGVGKKHEIALRSGDHAVILTHNSGKRELMRKEDVDADPERLLELTDQESRVLGTVLEGAYFQPIESDDDETLFADDLMIDWITILESSPVIGDTVSATAPDNITVLAVYQNEELIADSFTETAFQAGDTVIVAGTQDAVGRFDAQVSSNQ</sequence>
<dbReference type="Pfam" id="PF25991">
    <property type="entry name" value="KhtT_N"/>
    <property type="match status" value="1"/>
</dbReference>
<evidence type="ECO:0000313" key="2">
    <source>
        <dbReference type="EMBL" id="MDS0222447.1"/>
    </source>
</evidence>
<dbReference type="Proteomes" id="UP001253439">
    <property type="component" value="Unassembled WGS sequence"/>
</dbReference>
<accession>A0AAE4EYW9</accession>
<gene>
    <name evidence="2" type="ORF">NDI54_13955</name>
</gene>
<dbReference type="AlphaFoldDB" id="A0AAE4EYW9"/>
<proteinExistence type="predicted"/>
<dbReference type="Gene3D" id="3.30.70.1450">
    <property type="entry name" value="Regulator of K+ conductance, C-terminal domain"/>
    <property type="match status" value="1"/>
</dbReference>
<dbReference type="InterPro" id="IPR006037">
    <property type="entry name" value="RCK_C"/>
</dbReference>
<feature type="domain" description="RCK C-terminal" evidence="1">
    <location>
        <begin position="76"/>
        <end position="157"/>
    </location>
</feature>
<dbReference type="InterPro" id="IPR058776">
    <property type="entry name" value="KhtT-like_N"/>
</dbReference>
<organism evidence="2 3">
    <name type="scientific">Haloarcula terrestris</name>
    <dbReference type="NCBI Taxonomy" id="2950533"/>
    <lineage>
        <taxon>Archaea</taxon>
        <taxon>Methanobacteriati</taxon>
        <taxon>Methanobacteriota</taxon>
        <taxon>Stenosarchaea group</taxon>
        <taxon>Halobacteria</taxon>
        <taxon>Halobacteriales</taxon>
        <taxon>Haloarculaceae</taxon>
        <taxon>Haloarcula</taxon>
    </lineage>
</organism>
<dbReference type="GO" id="GO:0006813">
    <property type="term" value="P:potassium ion transport"/>
    <property type="evidence" value="ECO:0007669"/>
    <property type="project" value="InterPro"/>
</dbReference>
<comment type="caution">
    <text evidence="2">The sequence shown here is derived from an EMBL/GenBank/DDBJ whole genome shotgun (WGS) entry which is preliminary data.</text>
</comment>
<dbReference type="InterPro" id="IPR036721">
    <property type="entry name" value="RCK_C_sf"/>
</dbReference>
<evidence type="ECO:0000259" key="1">
    <source>
        <dbReference type="PROSITE" id="PS51202"/>
    </source>
</evidence>
<protein>
    <submittedName>
        <fullName evidence="2">Potassium transporter TrkA</fullName>
    </submittedName>
</protein>
<reference evidence="2 3" key="1">
    <citation type="submission" date="2022-06" db="EMBL/GenBank/DDBJ databases">
        <title>Haloarcula sp. a new haloarchaeum isolate from saline soil.</title>
        <authorList>
            <person name="Strakova D."/>
            <person name="Galisteo C."/>
            <person name="Sanchez-Porro C."/>
            <person name="Ventosa A."/>
        </authorList>
    </citation>
    <scope>NUCLEOTIDE SEQUENCE [LARGE SCALE GENOMIC DNA]</scope>
    <source>
        <strain evidence="2 3">S1AR25-5A</strain>
    </source>
</reference>
<dbReference type="GO" id="GO:0008324">
    <property type="term" value="F:monoatomic cation transmembrane transporter activity"/>
    <property type="evidence" value="ECO:0007669"/>
    <property type="project" value="InterPro"/>
</dbReference>
<name>A0AAE4EYW9_9EURY</name>
<dbReference type="RefSeq" id="WP_310897064.1">
    <property type="nucleotide sequence ID" value="NZ_JAMQOM010000005.1"/>
</dbReference>